<keyword evidence="2" id="KW-1185">Reference proteome</keyword>
<evidence type="ECO:0000313" key="2">
    <source>
        <dbReference type="Proteomes" id="UP001305652"/>
    </source>
</evidence>
<dbReference type="RefSeq" id="WP_318621820.1">
    <property type="nucleotide sequence ID" value="NZ_CP137642.1"/>
</dbReference>
<dbReference type="GeneID" id="85731884"/>
<dbReference type="Proteomes" id="UP001305652">
    <property type="component" value="Chromosome"/>
</dbReference>
<name>A0AAX4FVW4_9EURY</name>
<gene>
    <name evidence="1" type="ORF">R6Y96_01965</name>
</gene>
<dbReference type="AlphaFoldDB" id="A0AAX4FVW4"/>
<organism evidence="1 2">
    <name type="scientific">Methanoculleus receptaculi</name>
    <dbReference type="NCBI Taxonomy" id="394967"/>
    <lineage>
        <taxon>Archaea</taxon>
        <taxon>Methanobacteriati</taxon>
        <taxon>Methanobacteriota</taxon>
        <taxon>Stenosarchaea group</taxon>
        <taxon>Methanomicrobia</taxon>
        <taxon>Methanomicrobiales</taxon>
        <taxon>Methanomicrobiaceae</taxon>
        <taxon>Methanoculleus</taxon>
    </lineage>
</organism>
<sequence length="91" mass="10022">MLLGTVYVDISDEEWAVAIAYGRAHHPGIRGPEPVYEVRYTYRPEGEGAIKRLDTRKGTPSTVTVGPLPSVDEFVVMTLDYEKKQIGGTGL</sequence>
<evidence type="ECO:0000313" key="1">
    <source>
        <dbReference type="EMBL" id="WOX58044.1"/>
    </source>
</evidence>
<proteinExistence type="predicted"/>
<dbReference type="KEGG" id="mrc:R6Y96_01965"/>
<dbReference type="EMBL" id="CP137642">
    <property type="protein sequence ID" value="WOX58044.1"/>
    <property type="molecule type" value="Genomic_DNA"/>
</dbReference>
<accession>A0AAX4FVW4</accession>
<reference evidence="1 2" key="1">
    <citation type="submission" date="2023-10" db="EMBL/GenBank/DDBJ databases">
        <title>The complete genome sequence of Methanoculleus receptaculi DSM 18860.</title>
        <authorList>
            <person name="Lai S.-J."/>
            <person name="You Y.-T."/>
            <person name="Chen S.-C."/>
        </authorList>
    </citation>
    <scope>NUCLEOTIDE SEQUENCE [LARGE SCALE GENOMIC DNA]</scope>
    <source>
        <strain evidence="1 2">DSM 18860</strain>
    </source>
</reference>
<protein>
    <submittedName>
        <fullName evidence="1">Uncharacterized protein</fullName>
    </submittedName>
</protein>